<proteinExistence type="predicted"/>
<evidence type="ECO:0000313" key="1">
    <source>
        <dbReference type="EMBL" id="GEU89071.1"/>
    </source>
</evidence>
<reference evidence="1" key="1">
    <citation type="journal article" date="2019" name="Sci. Rep.">
        <title>Draft genome of Tanacetum cinerariifolium, the natural source of mosquito coil.</title>
        <authorList>
            <person name="Yamashiro T."/>
            <person name="Shiraishi A."/>
            <person name="Satake H."/>
            <person name="Nakayama K."/>
        </authorList>
    </citation>
    <scope>NUCLEOTIDE SEQUENCE</scope>
</reference>
<organism evidence="1">
    <name type="scientific">Tanacetum cinerariifolium</name>
    <name type="common">Dalmatian daisy</name>
    <name type="synonym">Chrysanthemum cinerariifolium</name>
    <dbReference type="NCBI Taxonomy" id="118510"/>
    <lineage>
        <taxon>Eukaryota</taxon>
        <taxon>Viridiplantae</taxon>
        <taxon>Streptophyta</taxon>
        <taxon>Embryophyta</taxon>
        <taxon>Tracheophyta</taxon>
        <taxon>Spermatophyta</taxon>
        <taxon>Magnoliopsida</taxon>
        <taxon>eudicotyledons</taxon>
        <taxon>Gunneridae</taxon>
        <taxon>Pentapetalae</taxon>
        <taxon>asterids</taxon>
        <taxon>campanulids</taxon>
        <taxon>Asterales</taxon>
        <taxon>Asteraceae</taxon>
        <taxon>Asteroideae</taxon>
        <taxon>Anthemideae</taxon>
        <taxon>Anthemidinae</taxon>
        <taxon>Tanacetum</taxon>
    </lineage>
</organism>
<protein>
    <submittedName>
        <fullName evidence="1">Uncharacterized protein</fullName>
    </submittedName>
</protein>
<comment type="caution">
    <text evidence="1">The sequence shown here is derived from an EMBL/GenBank/DDBJ whole genome shotgun (WGS) entry which is preliminary data.</text>
</comment>
<dbReference type="AlphaFoldDB" id="A0A6L2NRQ7"/>
<name>A0A6L2NRQ7_TANCI</name>
<sequence>MNNVVGIPRDKNRILVYPDSDKEDEEYCSLPPLLPCFQTPQPYATFNFAYHNSHSKVDIDNKTLEGYARYELAMSRAENIRKMEHEISNRCDDITDYEDSNQEDGELPDLPTFSTNNEFTSICEQVEENIDVNIARELEEVQVEDVEMDDYDIDHLNIKETLQ</sequence>
<accession>A0A6L2NRQ7</accession>
<dbReference type="EMBL" id="BKCJ010009882">
    <property type="protein sequence ID" value="GEU89071.1"/>
    <property type="molecule type" value="Genomic_DNA"/>
</dbReference>
<gene>
    <name evidence="1" type="ORF">Tci_061049</name>
</gene>